<evidence type="ECO:0008006" key="9">
    <source>
        <dbReference type="Google" id="ProtNLM"/>
    </source>
</evidence>
<dbReference type="PANTHER" id="PTHR24373">
    <property type="entry name" value="SLIT RELATED LEUCINE-RICH REPEAT NEURONAL PROTEIN"/>
    <property type="match status" value="1"/>
</dbReference>
<dbReference type="Proteomes" id="UP000069272">
    <property type="component" value="Chromosome 2L"/>
</dbReference>
<feature type="transmembrane region" description="Helical" evidence="5">
    <location>
        <begin position="356"/>
        <end position="380"/>
    </location>
</feature>
<reference evidence="7" key="2">
    <citation type="submission" date="2022-08" db="UniProtKB">
        <authorList>
            <consortium name="EnsemblMetazoa"/>
        </authorList>
    </citation>
    <scope>IDENTIFICATION</scope>
    <source>
        <strain evidence="7">STECLA/ALBI9_A</strain>
    </source>
</reference>
<dbReference type="InterPro" id="IPR003591">
    <property type="entry name" value="Leu-rich_rpt_typical-subtyp"/>
</dbReference>
<feature type="compositionally biased region" description="Basic and acidic residues" evidence="4">
    <location>
        <begin position="574"/>
        <end position="585"/>
    </location>
</feature>
<feature type="chain" id="PRO_5043601689" description="LRRNT domain-containing protein" evidence="6">
    <location>
        <begin position="24"/>
        <end position="585"/>
    </location>
</feature>
<evidence type="ECO:0000313" key="7">
    <source>
        <dbReference type="EnsemblMetazoa" id="AALB000367-PA"/>
    </source>
</evidence>
<dbReference type="InterPro" id="IPR032675">
    <property type="entry name" value="LRR_dom_sf"/>
</dbReference>
<dbReference type="OrthoDB" id="7783855at2759"/>
<evidence type="ECO:0000256" key="5">
    <source>
        <dbReference type="SAM" id="Phobius"/>
    </source>
</evidence>
<organism evidence="7 8">
    <name type="scientific">Anopheles albimanus</name>
    <name type="common">New world malaria mosquito</name>
    <dbReference type="NCBI Taxonomy" id="7167"/>
    <lineage>
        <taxon>Eukaryota</taxon>
        <taxon>Metazoa</taxon>
        <taxon>Ecdysozoa</taxon>
        <taxon>Arthropoda</taxon>
        <taxon>Hexapoda</taxon>
        <taxon>Insecta</taxon>
        <taxon>Pterygota</taxon>
        <taxon>Neoptera</taxon>
        <taxon>Endopterygota</taxon>
        <taxon>Diptera</taxon>
        <taxon>Nematocera</taxon>
        <taxon>Culicoidea</taxon>
        <taxon>Culicidae</taxon>
        <taxon>Anophelinae</taxon>
        <taxon>Anopheles</taxon>
    </lineage>
</organism>
<evidence type="ECO:0000256" key="2">
    <source>
        <dbReference type="ARBA" id="ARBA00022729"/>
    </source>
</evidence>
<keyword evidence="3" id="KW-0677">Repeat</keyword>
<keyword evidence="5" id="KW-1133">Transmembrane helix</keyword>
<dbReference type="GeneID" id="118460999"/>
<sequence>MATKSNIAQNVLVVLLVLLTAMAELVTPAVLDDGQGAEYCPKMCSCDILDGLKRADCSNEHLISTHTGIPSGVEILDLSLNMVSSIEDDNLATYDNLVKLFLSENSIETISLNAFAGLTRLKTLDLSHNRLEQLDGQLFERNGQLVELNLAHNNFMMLSNRPFLTSSSIRMLDLSECRIPQIFDATFSELPNLRQLDLSKNVMISLSPEPFAKLRSLSSIELTDNRWNCGSKSVRSTIRLLKKHIATIHVENCLLSDRDSRGNEFERMLEDPHAIGRNDRVEVPIEDVWGSGNGQKRNSGVVWPRFMNYTCSFRENDPTSQESCDQFVECQLSFGELYNQLMSRRNAIHGGRARQMIFFAGTIVGMLIGSFGTYIIYWAIRSCRKRRSNPHQTAISEERKQFHQELRREFQARNRFAHSRLKESPIAERHGRTRRGSLDDEIYQNHEHTRQFLVNLFSKRQPRYVRNNSQIANINNRHVPPVATREPRDPAALHADSPAVERAWTEQNSENFERERMLIQAGAIENLSQPTWVSIRPATNSGGTLPRNSRPAQELPTTSETPPPPYAEFALNIEPKEEPSGTREY</sequence>
<dbReference type="PANTHER" id="PTHR24373:SF275">
    <property type="entry name" value="TIR DOMAIN-CONTAINING PROTEIN"/>
    <property type="match status" value="1"/>
</dbReference>
<dbReference type="Gene3D" id="3.80.10.10">
    <property type="entry name" value="Ribonuclease Inhibitor"/>
    <property type="match status" value="2"/>
</dbReference>
<proteinExistence type="predicted"/>
<evidence type="ECO:0000256" key="3">
    <source>
        <dbReference type="ARBA" id="ARBA00022737"/>
    </source>
</evidence>
<name>A0A182F1N8_ANOAL</name>
<accession>A0A182F1N8</accession>
<feature type="region of interest" description="Disordered" evidence="4">
    <location>
        <begin position="534"/>
        <end position="585"/>
    </location>
</feature>
<keyword evidence="2 6" id="KW-0732">Signal</keyword>
<dbReference type="VEuPathDB" id="VectorBase:AALB000367"/>
<keyword evidence="5" id="KW-0812">Transmembrane</keyword>
<reference evidence="7 8" key="1">
    <citation type="journal article" date="2017" name="G3 (Bethesda)">
        <title>The Physical Genome Mapping of Anopheles albimanus Corrected Scaffold Misassemblies and Identified Interarm Rearrangements in Genus Anopheles.</title>
        <authorList>
            <person name="Artemov G.N."/>
            <person name="Peery A.N."/>
            <person name="Jiang X."/>
            <person name="Tu Z."/>
            <person name="Stegniy V.N."/>
            <person name="Sharakhova M.V."/>
            <person name="Sharakhov I.V."/>
        </authorList>
    </citation>
    <scope>NUCLEOTIDE SEQUENCE [LARGE SCALE GENOMIC DNA]</scope>
    <source>
        <strain evidence="7 8">ALBI9_A</strain>
    </source>
</reference>
<dbReference type="SMART" id="SM00369">
    <property type="entry name" value="LRR_TYP"/>
    <property type="match status" value="3"/>
</dbReference>
<dbReference type="STRING" id="7167.A0A182F1N8"/>
<keyword evidence="8" id="KW-1185">Reference proteome</keyword>
<dbReference type="VEuPathDB" id="VectorBase:AALB20_038664"/>
<dbReference type="EnsemblMetazoa" id="AALB000367-RA">
    <property type="protein sequence ID" value="AALB000367-PA"/>
    <property type="gene ID" value="AALB000367"/>
</dbReference>
<feature type="compositionally biased region" description="Polar residues" evidence="4">
    <location>
        <begin position="534"/>
        <end position="551"/>
    </location>
</feature>
<evidence type="ECO:0000256" key="6">
    <source>
        <dbReference type="SAM" id="SignalP"/>
    </source>
</evidence>
<evidence type="ECO:0000256" key="1">
    <source>
        <dbReference type="ARBA" id="ARBA00022614"/>
    </source>
</evidence>
<dbReference type="AlphaFoldDB" id="A0A182F1N8"/>
<dbReference type="RefSeq" id="XP_035781717.1">
    <property type="nucleotide sequence ID" value="XM_035925824.1"/>
</dbReference>
<dbReference type="Pfam" id="PF13855">
    <property type="entry name" value="LRR_8"/>
    <property type="match status" value="2"/>
</dbReference>
<keyword evidence="1" id="KW-0433">Leucine-rich repeat</keyword>
<feature type="signal peptide" evidence="6">
    <location>
        <begin position="1"/>
        <end position="23"/>
    </location>
</feature>
<dbReference type="PROSITE" id="PS51450">
    <property type="entry name" value="LRR"/>
    <property type="match status" value="1"/>
</dbReference>
<dbReference type="SMART" id="SM00365">
    <property type="entry name" value="LRR_SD22"/>
    <property type="match status" value="3"/>
</dbReference>
<dbReference type="InterPro" id="IPR001611">
    <property type="entry name" value="Leu-rich_rpt"/>
</dbReference>
<dbReference type="InterPro" id="IPR050328">
    <property type="entry name" value="Dev_Immune_Receptor"/>
</dbReference>
<dbReference type="SUPFAM" id="SSF52058">
    <property type="entry name" value="L domain-like"/>
    <property type="match status" value="1"/>
</dbReference>
<evidence type="ECO:0000256" key="4">
    <source>
        <dbReference type="SAM" id="MobiDB-lite"/>
    </source>
</evidence>
<evidence type="ECO:0000313" key="8">
    <source>
        <dbReference type="Proteomes" id="UP000069272"/>
    </source>
</evidence>
<dbReference type="KEGG" id="aali:118460999"/>
<dbReference type="PRINTS" id="PR00019">
    <property type="entry name" value="LEURICHRPT"/>
</dbReference>
<keyword evidence="5" id="KW-0472">Membrane</keyword>
<protein>
    <recommendedName>
        <fullName evidence="9">LRRNT domain-containing protein</fullName>
    </recommendedName>
</protein>